<sequence>METPKFNLVVLSQVSVLLLTAAIHDRVGRRLTTCAPSSEGLGVSTKDPKLSWTILVLRMHNRRTEPNYDKLKGMAQHSLLPVTVSSPALYASSVTIAVVVPPESR</sequence>
<reference evidence="2" key="1">
    <citation type="submission" date="2019-12" db="EMBL/GenBank/DDBJ databases">
        <title>An insight into the sialome of adult female Ixodes ricinus ticks feeding for 6 days.</title>
        <authorList>
            <person name="Perner J."/>
            <person name="Ribeiro J.M.C."/>
        </authorList>
    </citation>
    <scope>NUCLEOTIDE SEQUENCE</scope>
    <source>
        <strain evidence="2">Semi-engorged</strain>
        <tissue evidence="2">Salivary glands</tissue>
    </source>
</reference>
<proteinExistence type="predicted"/>
<evidence type="ECO:0000313" key="2">
    <source>
        <dbReference type="EMBL" id="MXU88989.1"/>
    </source>
</evidence>
<keyword evidence="1" id="KW-0732">Signal</keyword>
<organism evidence="2">
    <name type="scientific">Ixodes ricinus</name>
    <name type="common">Common tick</name>
    <name type="synonym">Acarus ricinus</name>
    <dbReference type="NCBI Taxonomy" id="34613"/>
    <lineage>
        <taxon>Eukaryota</taxon>
        <taxon>Metazoa</taxon>
        <taxon>Ecdysozoa</taxon>
        <taxon>Arthropoda</taxon>
        <taxon>Chelicerata</taxon>
        <taxon>Arachnida</taxon>
        <taxon>Acari</taxon>
        <taxon>Parasitiformes</taxon>
        <taxon>Ixodida</taxon>
        <taxon>Ixodoidea</taxon>
        <taxon>Ixodidae</taxon>
        <taxon>Ixodinae</taxon>
        <taxon>Ixodes</taxon>
    </lineage>
</organism>
<protein>
    <submittedName>
        <fullName evidence="2">Putative secreted protein</fullName>
    </submittedName>
</protein>
<accession>A0A6B0U8V8</accession>
<name>A0A6B0U8V8_IXORI</name>
<feature type="chain" id="PRO_5025646260" evidence="1">
    <location>
        <begin position="23"/>
        <end position="105"/>
    </location>
</feature>
<dbReference type="EMBL" id="GIFC01006906">
    <property type="protein sequence ID" value="MXU88989.1"/>
    <property type="molecule type" value="Transcribed_RNA"/>
</dbReference>
<evidence type="ECO:0000256" key="1">
    <source>
        <dbReference type="SAM" id="SignalP"/>
    </source>
</evidence>
<dbReference type="AlphaFoldDB" id="A0A6B0U8V8"/>
<feature type="signal peptide" evidence="1">
    <location>
        <begin position="1"/>
        <end position="22"/>
    </location>
</feature>